<feature type="compositionally biased region" description="Basic and acidic residues" evidence="6">
    <location>
        <begin position="360"/>
        <end position="427"/>
    </location>
</feature>
<proteinExistence type="predicted"/>
<dbReference type="InterPro" id="IPR037245">
    <property type="entry name" value="FIP-RBD_C_sf"/>
</dbReference>
<evidence type="ECO:0000256" key="5">
    <source>
        <dbReference type="ARBA" id="ARBA00022927"/>
    </source>
</evidence>
<dbReference type="PANTHER" id="PTHR15746">
    <property type="entry name" value="RAB11-RELATED"/>
    <property type="match status" value="1"/>
</dbReference>
<feature type="region of interest" description="Disordered" evidence="6">
    <location>
        <begin position="168"/>
        <end position="232"/>
    </location>
</feature>
<reference evidence="9" key="1">
    <citation type="submission" date="2025-08" db="UniProtKB">
        <authorList>
            <consortium name="Ensembl"/>
        </authorList>
    </citation>
    <scope>IDENTIFICATION</scope>
</reference>
<dbReference type="FunFam" id="2.60.40.150:FF:000070">
    <property type="entry name" value="rab11 family-interacting protein 2 isoform X1"/>
    <property type="match status" value="1"/>
</dbReference>
<dbReference type="Gene3D" id="2.60.40.150">
    <property type="entry name" value="C2 domain"/>
    <property type="match status" value="1"/>
</dbReference>
<feature type="compositionally biased region" description="Basic and acidic residues" evidence="6">
    <location>
        <begin position="909"/>
        <end position="922"/>
    </location>
</feature>
<comment type="subcellular location">
    <subcellularLocation>
        <location evidence="1">Recycling endosome</location>
    </subcellularLocation>
</comment>
<feature type="region of interest" description="Disordered" evidence="6">
    <location>
        <begin position="265"/>
        <end position="427"/>
    </location>
</feature>
<dbReference type="InterPro" id="IPR000008">
    <property type="entry name" value="C2_dom"/>
</dbReference>
<evidence type="ECO:0000313" key="9">
    <source>
        <dbReference type="Ensembl" id="ENSCCRP00015097312.1"/>
    </source>
</evidence>
<evidence type="ECO:0000256" key="6">
    <source>
        <dbReference type="SAM" id="MobiDB-lite"/>
    </source>
</evidence>
<evidence type="ECO:0000259" key="7">
    <source>
        <dbReference type="PROSITE" id="PS50004"/>
    </source>
</evidence>
<dbReference type="AlphaFoldDB" id="A0A8C1ZZ78"/>
<dbReference type="SUPFAM" id="SSF49562">
    <property type="entry name" value="C2 domain (Calcium/lipid-binding domain, CaLB)"/>
    <property type="match status" value="1"/>
</dbReference>
<organism evidence="9 10">
    <name type="scientific">Cyprinus carpio</name>
    <name type="common">Common carp</name>
    <dbReference type="NCBI Taxonomy" id="7962"/>
    <lineage>
        <taxon>Eukaryota</taxon>
        <taxon>Metazoa</taxon>
        <taxon>Chordata</taxon>
        <taxon>Craniata</taxon>
        <taxon>Vertebrata</taxon>
        <taxon>Euteleostomi</taxon>
        <taxon>Actinopterygii</taxon>
        <taxon>Neopterygii</taxon>
        <taxon>Teleostei</taxon>
        <taxon>Ostariophysi</taxon>
        <taxon>Cypriniformes</taxon>
        <taxon>Cyprinidae</taxon>
        <taxon>Cyprininae</taxon>
        <taxon>Cyprinus</taxon>
    </lineage>
</organism>
<dbReference type="PROSITE" id="PS50004">
    <property type="entry name" value="C2"/>
    <property type="match status" value="1"/>
</dbReference>
<dbReference type="InterPro" id="IPR035892">
    <property type="entry name" value="C2_domain_sf"/>
</dbReference>
<dbReference type="GO" id="GO:0055037">
    <property type="term" value="C:recycling endosome"/>
    <property type="evidence" value="ECO:0007669"/>
    <property type="project" value="UniProtKB-SubCell"/>
</dbReference>
<dbReference type="CDD" id="cd08682">
    <property type="entry name" value="C2_Rab11-FIP_classI"/>
    <property type="match status" value="1"/>
</dbReference>
<name>A0A8C1ZZ78_CYPCA</name>
<feature type="compositionally biased region" description="Polar residues" evidence="6">
    <location>
        <begin position="314"/>
        <end position="325"/>
    </location>
</feature>
<evidence type="ECO:0000256" key="2">
    <source>
        <dbReference type="ARBA" id="ARBA00022448"/>
    </source>
</evidence>
<evidence type="ECO:0000259" key="8">
    <source>
        <dbReference type="PROSITE" id="PS51511"/>
    </source>
</evidence>
<feature type="compositionally biased region" description="Basic residues" evidence="6">
    <location>
        <begin position="208"/>
        <end position="224"/>
    </location>
</feature>
<dbReference type="SMART" id="SM00239">
    <property type="entry name" value="C2"/>
    <property type="match status" value="1"/>
</dbReference>
<dbReference type="Ensembl" id="ENSCCRT00015100470.1">
    <property type="protein sequence ID" value="ENSCCRP00015097312.1"/>
    <property type="gene ID" value="ENSCCRG00015039211.1"/>
</dbReference>
<keyword evidence="2" id="KW-0813">Transport</keyword>
<dbReference type="GO" id="GO:0031267">
    <property type="term" value="F:small GTPase binding"/>
    <property type="evidence" value="ECO:0007669"/>
    <property type="project" value="InterPro"/>
</dbReference>
<keyword evidence="4" id="KW-0967">Endosome</keyword>
<keyword evidence="3" id="KW-0597">Phosphoprotein</keyword>
<dbReference type="InterPro" id="IPR019018">
    <property type="entry name" value="Rab-bd_FIP-RBD"/>
</dbReference>
<feature type="region of interest" description="Disordered" evidence="6">
    <location>
        <begin position="599"/>
        <end position="929"/>
    </location>
</feature>
<feature type="domain" description="FIP-RBD" evidence="8">
    <location>
        <begin position="918"/>
        <end position="980"/>
    </location>
</feature>
<dbReference type="GO" id="GO:0015031">
    <property type="term" value="P:protein transport"/>
    <property type="evidence" value="ECO:0007669"/>
    <property type="project" value="UniProtKB-KW"/>
</dbReference>
<feature type="compositionally biased region" description="Polar residues" evidence="6">
    <location>
        <begin position="340"/>
        <end position="357"/>
    </location>
</feature>
<dbReference type="PANTHER" id="PTHR15746:SF25">
    <property type="entry name" value="CALPONIN HOMOLOGY DOMAIN-CONTAINING PROTEIN DDB_G0272472 ISOFORM X1"/>
    <property type="match status" value="1"/>
</dbReference>
<feature type="compositionally biased region" description="Polar residues" evidence="6">
    <location>
        <begin position="856"/>
        <end position="876"/>
    </location>
</feature>
<sequence length="987" mass="118251">MSLAEQSQQWFPTSVQVTVLQARGLRIKGKNGTNDAYAIMQVAKDKFSTSVAEKSVAPVWKEEAAFDLPLFHPGNAERCTLQVCVMHRALMGPDKMLGQATINLLELQDNKSRNKTEWFKLMDKTGKADKDRGEVLLDIQFMKNNMTASMYDLSGQDKSRSRLGKLKDKLKGKKKDGMSDSASAIVPSVSQVLTDSEGEEEPDSTPGVKKKNKLKSLFKPKPGLHRNISQSMSTLTTLPEKDSAISLSRSSGLNVESPEGKKKFKFLKHKRTESSDSKVSQGTGSPGLGMVQSNVCINGGHVYTEEPESRGSRAGSTFSLNSSGHGSMEDLRRGHDRKTSSTSVDSLKTSDLQTQENAVEEMRRRQEEQRKQEEEVRKRLEEERRREEERKQIEEKMRLEREEERKRLERAEEERKRIEREEERKRIEKEEERKLIEKEEERKRIEREEERKQIEEKKRLEKEEERKRLEREEEEKKRIEREEERKRIAREEERKQMEREEERKRIEREEERKRTEEKRKLEKEEERKRLEREEEERKRIEREEERKRIEKEEERKLIEREEERKRIAREEERKRLETEEEERKRIEREEERKRIAREEERKQMEREEEKRKLEKQEEERRRIEAEDRERKRIQQEEMIRIKNKQEEERQEEERRKAEEERIKEEKRNRMEEEEKARKEENKRRRMEEEERTRLENEKLRKEEEIRMIEMERQRAEEEERLQKEKEKVEAEEKRKRIEEEERRLSEQKERKEQERLRLEKEKLELENKKMEERMREEQARKKAEEEEEKRKLKEKADQERIRQEKVEMERQKEEKEQRPQVKPRSARLNTSKKAPDETKSAYIPSANPFEDLLSFDESSTNPTVSQPEALSQSTKVSAVKPRSQAVKPLSATDKQPDLRETQDASRSAKITDDLQVKMKAPEAKGTGPYSQLTHEELINLLEKQKQQLSQKDAKIGELELYIDNLLVRVMEDNPNILMSLSSMNKSV</sequence>
<dbReference type="Pfam" id="PF00168">
    <property type="entry name" value="C2"/>
    <property type="match status" value="1"/>
</dbReference>
<evidence type="ECO:0000256" key="4">
    <source>
        <dbReference type="ARBA" id="ARBA00022753"/>
    </source>
</evidence>
<evidence type="ECO:0000256" key="3">
    <source>
        <dbReference type="ARBA" id="ARBA00022553"/>
    </source>
</evidence>
<feature type="compositionally biased region" description="Basic and acidic residues" evidence="6">
    <location>
        <begin position="599"/>
        <end position="819"/>
    </location>
</feature>
<feature type="compositionally biased region" description="Basic and acidic residues" evidence="6">
    <location>
        <begin position="327"/>
        <end position="339"/>
    </location>
</feature>
<feature type="compositionally biased region" description="Basic and acidic residues" evidence="6">
    <location>
        <begin position="894"/>
        <end position="903"/>
    </location>
</feature>
<dbReference type="Proteomes" id="UP000694700">
    <property type="component" value="Unplaced"/>
</dbReference>
<accession>A0A8C1ZZ78</accession>
<dbReference type="SUPFAM" id="SSF144270">
    <property type="entry name" value="Eferin C-derminal domain-like"/>
    <property type="match status" value="1"/>
</dbReference>
<protein>
    <recommendedName>
        <fullName evidence="11">Rab11 family-interacting protein 1-like</fullName>
    </recommendedName>
</protein>
<evidence type="ECO:0000256" key="1">
    <source>
        <dbReference type="ARBA" id="ARBA00004172"/>
    </source>
</evidence>
<feature type="region of interest" description="Disordered" evidence="6">
    <location>
        <begin position="459"/>
        <end position="548"/>
    </location>
</feature>
<evidence type="ECO:0000313" key="10">
    <source>
        <dbReference type="Proteomes" id="UP000694700"/>
    </source>
</evidence>
<dbReference type="PROSITE" id="PS51511">
    <property type="entry name" value="FIP_RBD"/>
    <property type="match status" value="1"/>
</dbReference>
<dbReference type="Gene3D" id="1.20.5.2440">
    <property type="match status" value="1"/>
</dbReference>
<dbReference type="GO" id="GO:0045055">
    <property type="term" value="P:regulated exocytosis"/>
    <property type="evidence" value="ECO:0007669"/>
    <property type="project" value="TreeGrafter"/>
</dbReference>
<feature type="domain" description="C2" evidence="7">
    <location>
        <begin position="1"/>
        <end position="119"/>
    </location>
</feature>
<dbReference type="InterPro" id="IPR037789">
    <property type="entry name" value="FIP_classI"/>
</dbReference>
<evidence type="ECO:0008006" key="11">
    <source>
        <dbReference type="Google" id="ProtNLM"/>
    </source>
</evidence>
<keyword evidence="5" id="KW-0653">Protein transport</keyword>